<organism evidence="2 3">
    <name type="scientific">Roseibium hamelinense</name>
    <dbReference type="NCBI Taxonomy" id="150831"/>
    <lineage>
        <taxon>Bacteria</taxon>
        <taxon>Pseudomonadati</taxon>
        <taxon>Pseudomonadota</taxon>
        <taxon>Alphaproteobacteria</taxon>
        <taxon>Hyphomicrobiales</taxon>
        <taxon>Stappiaceae</taxon>
        <taxon>Roseibium</taxon>
    </lineage>
</organism>
<keyword evidence="2" id="KW-0808">Transferase</keyword>
<proteinExistence type="predicted"/>
<dbReference type="InterPro" id="IPR013216">
    <property type="entry name" value="Methyltransf_11"/>
</dbReference>
<evidence type="ECO:0000313" key="2">
    <source>
        <dbReference type="EMBL" id="TWI89363.1"/>
    </source>
</evidence>
<dbReference type="Gene3D" id="3.40.50.150">
    <property type="entry name" value="Vaccinia Virus protein VP39"/>
    <property type="match status" value="1"/>
</dbReference>
<comment type="caution">
    <text evidence="2">The sequence shown here is derived from an EMBL/GenBank/DDBJ whole genome shotgun (WGS) entry which is preliminary data.</text>
</comment>
<dbReference type="EMBL" id="VLLF01000003">
    <property type="protein sequence ID" value="TWI89363.1"/>
    <property type="molecule type" value="Genomic_DNA"/>
</dbReference>
<evidence type="ECO:0000259" key="1">
    <source>
        <dbReference type="Pfam" id="PF08241"/>
    </source>
</evidence>
<dbReference type="OrthoDB" id="9765084at2"/>
<gene>
    <name evidence="2" type="ORF">JM93_01566</name>
</gene>
<reference evidence="2 3" key="1">
    <citation type="submission" date="2019-07" db="EMBL/GenBank/DDBJ databases">
        <title>Genomic Encyclopedia of Archaeal and Bacterial Type Strains, Phase II (KMG-II): from individual species to whole genera.</title>
        <authorList>
            <person name="Goeker M."/>
        </authorList>
    </citation>
    <scope>NUCLEOTIDE SEQUENCE [LARGE SCALE GENOMIC DNA]</scope>
    <source>
        <strain evidence="2 3">ATCC BAA-252</strain>
    </source>
</reference>
<accession>A0A562T7W8</accession>
<feature type="domain" description="Methyltransferase type 11" evidence="1">
    <location>
        <begin position="129"/>
        <end position="228"/>
    </location>
</feature>
<dbReference type="GO" id="GO:0032259">
    <property type="term" value="P:methylation"/>
    <property type="evidence" value="ECO:0007669"/>
    <property type="project" value="UniProtKB-KW"/>
</dbReference>
<dbReference type="PANTHER" id="PTHR43464">
    <property type="entry name" value="METHYLTRANSFERASE"/>
    <property type="match status" value="1"/>
</dbReference>
<dbReference type="AlphaFoldDB" id="A0A562T7W8"/>
<dbReference type="CDD" id="cd02440">
    <property type="entry name" value="AdoMet_MTases"/>
    <property type="match status" value="1"/>
</dbReference>
<keyword evidence="3" id="KW-1185">Reference proteome</keyword>
<dbReference type="PANTHER" id="PTHR43464:SF23">
    <property type="entry name" value="JUVENILE HORMONE ACID O-METHYLTRANSFERASE"/>
    <property type="match status" value="1"/>
</dbReference>
<dbReference type="GO" id="GO:0010420">
    <property type="term" value="F:polyprenyldihydroxybenzoate methyltransferase activity"/>
    <property type="evidence" value="ECO:0007669"/>
    <property type="project" value="TreeGrafter"/>
</dbReference>
<protein>
    <submittedName>
        <fullName evidence="2">Methyltransferase family protein</fullName>
    </submittedName>
</protein>
<evidence type="ECO:0000313" key="3">
    <source>
        <dbReference type="Proteomes" id="UP000320593"/>
    </source>
</evidence>
<dbReference type="Proteomes" id="UP000320593">
    <property type="component" value="Unassembled WGS sequence"/>
</dbReference>
<dbReference type="Pfam" id="PF08241">
    <property type="entry name" value="Methyltransf_11"/>
    <property type="match status" value="1"/>
</dbReference>
<dbReference type="InterPro" id="IPR029063">
    <property type="entry name" value="SAM-dependent_MTases_sf"/>
</dbReference>
<dbReference type="SUPFAM" id="SSF53335">
    <property type="entry name" value="S-adenosyl-L-methionine-dependent methyltransferases"/>
    <property type="match status" value="1"/>
</dbReference>
<name>A0A562T7W8_9HYPH</name>
<keyword evidence="2" id="KW-0489">Methyltransferase</keyword>
<sequence>MPSNFVLGPHYTNVITTAEEVRTWAEETAKLPVEERIGEMRRTFYQAPFEPFWDMDPASNMYRGAVMDLYETVYGQPYSLEFEPEAAGSRDFDRPFPFDSGSNTQIGENLIGVGGVLKHIPAPPGARVLDMGCGWANTSLTLARAGYHVTATDIDPGCGDLINHWAPRLAIEDLITFQACAFEDTLDTLDGVEPFDVILFFKSFHHCLYPQKLLDCCHKLLKPGGHVFLAAEPIHGNFYVPWGLRCDGTSIFMIAQKGWLELGYDEAYFGEMMGQNGFEFAGQKKSLEIPTMNHLLYRKI</sequence>
<dbReference type="RefSeq" id="WP_145341941.1">
    <property type="nucleotide sequence ID" value="NZ_SMLY01000075.1"/>
</dbReference>